<dbReference type="GO" id="GO:0005085">
    <property type="term" value="F:guanyl-nucleotide exchange factor activity"/>
    <property type="evidence" value="ECO:0007669"/>
    <property type="project" value="UniProtKB-KW"/>
</dbReference>
<dbReference type="GO" id="GO:0001965">
    <property type="term" value="F:G-protein alpha-subunit binding"/>
    <property type="evidence" value="ECO:0007669"/>
    <property type="project" value="TreeGrafter"/>
</dbReference>
<dbReference type="Pfam" id="PF10165">
    <property type="entry name" value="Ric8"/>
    <property type="match status" value="1"/>
</dbReference>
<keyword evidence="2" id="KW-0344">Guanine-nucleotide releasing factor</keyword>
<dbReference type="EMBL" id="PGCI01000213">
    <property type="protein sequence ID" value="PLW33720.1"/>
    <property type="molecule type" value="Genomic_DNA"/>
</dbReference>
<evidence type="ECO:0000313" key="5">
    <source>
        <dbReference type="EMBL" id="PLW33720.1"/>
    </source>
</evidence>
<evidence type="ECO:0000256" key="2">
    <source>
        <dbReference type="ARBA" id="ARBA00022658"/>
    </source>
</evidence>
<feature type="region of interest" description="Disordered" evidence="4">
    <location>
        <begin position="670"/>
        <end position="702"/>
    </location>
</feature>
<reference evidence="5 6" key="1">
    <citation type="submission" date="2017-11" db="EMBL/GenBank/DDBJ databases">
        <title>De novo assembly and phasing of dikaryotic genomes from two isolates of Puccinia coronata f. sp. avenae, the causal agent of oat crown rust.</title>
        <authorList>
            <person name="Miller M.E."/>
            <person name="Zhang Y."/>
            <person name="Omidvar V."/>
            <person name="Sperschneider J."/>
            <person name="Schwessinger B."/>
            <person name="Raley C."/>
            <person name="Palmer J.M."/>
            <person name="Garnica D."/>
            <person name="Upadhyaya N."/>
            <person name="Rathjen J."/>
            <person name="Taylor J.M."/>
            <person name="Park R.F."/>
            <person name="Dodds P.N."/>
            <person name="Hirsch C.D."/>
            <person name="Kianian S.F."/>
            <person name="Figueroa M."/>
        </authorList>
    </citation>
    <scope>NUCLEOTIDE SEQUENCE [LARGE SCALE GENOMIC DNA]</scope>
    <source>
        <strain evidence="5">12SD80</strain>
    </source>
</reference>
<sequence length="702" mass="78378">MSSYQKLLPKERRKNGTASETLQQLAQQLQQPPAELDPVIRRTTIRTILSDLEAHLAGSTDWSTDTTLHALVALKLLGRSAIATDDLISQLPLFTRYANLLPSARFSYQSDDANYHNIIQESLRIIANTLFLHPLSRSSPHLLPALPSLVHLAITLPPSHPTNQQPPPNYAVIQLTSFLASRAVFLITAAASNLVIELIEKTELVHYLKRSFQHQLTKSIHPHAHPYPPISQDVIIEHLKIIFNLMVHYPTSVQQFPRPGSPSVTPTSTASPSDPNHSSDPVFSHARRPSLKARLMNQINMTKKMTRRPRSETSTTNPKDQAALLDPFASQEDHSSSHSPSRHTRSYSKASSRVSSVDQDAESLDTTIDPLNQRFAGLLPYLVQLFLLESIPDPPNLQPPLSSFMHTFLNFSPSTLSFFIQDYKLVDDSSRDPEIPPVIAKLITIIDRVTQYYCPGDPDDRAVKTRCNRDSIDLEVDLTQVVLLTANLISPHALPNSNAPVGLSKQAREALVEKIIPSNLDRNVGLNKQDNLIGRILRLMNSVAFDNLKHTCGAFLSGLYENNTDRLTSHVGYGPLAGYLLSIGKVGLNAESRDGCASEINPITGTSWASMESGSESEQKPMTEQEKEEEVERMCSMFDRMNRSGVISAPDPRKLAVESGRFEEIEQAVLSQEQEEEKQEEMKALRDLELYKQKKKTRQETQ</sequence>
<feature type="region of interest" description="Disordered" evidence="4">
    <location>
        <begin position="254"/>
        <end position="362"/>
    </location>
</feature>
<protein>
    <submittedName>
        <fullName evidence="5">Uncharacterized protein</fullName>
    </submittedName>
</protein>
<comment type="similarity">
    <text evidence="1">Belongs to the synembryn family.</text>
</comment>
<evidence type="ECO:0000256" key="4">
    <source>
        <dbReference type="SAM" id="MobiDB-lite"/>
    </source>
</evidence>
<keyword evidence="3" id="KW-0143">Chaperone</keyword>
<comment type="caution">
    <text evidence="5">The sequence shown here is derived from an EMBL/GenBank/DDBJ whole genome shotgun (WGS) entry which is preliminary data.</text>
</comment>
<evidence type="ECO:0000313" key="6">
    <source>
        <dbReference type="Proteomes" id="UP000235392"/>
    </source>
</evidence>
<feature type="compositionally biased region" description="Low complexity" evidence="4">
    <location>
        <begin position="257"/>
        <end position="275"/>
    </location>
</feature>
<dbReference type="GO" id="GO:0007186">
    <property type="term" value="P:G protein-coupled receptor signaling pathway"/>
    <property type="evidence" value="ECO:0007669"/>
    <property type="project" value="TreeGrafter"/>
</dbReference>
<dbReference type="GO" id="GO:0005737">
    <property type="term" value="C:cytoplasm"/>
    <property type="evidence" value="ECO:0007669"/>
    <property type="project" value="TreeGrafter"/>
</dbReference>
<feature type="compositionally biased region" description="Basic and acidic residues" evidence="4">
    <location>
        <begin position="680"/>
        <end position="702"/>
    </location>
</feature>
<dbReference type="PANTHER" id="PTHR12425">
    <property type="entry name" value="SYNEMBRYN"/>
    <property type="match status" value="1"/>
</dbReference>
<feature type="region of interest" description="Disordered" evidence="4">
    <location>
        <begin position="603"/>
        <end position="626"/>
    </location>
</feature>
<accession>A0A2N5U7L0</accession>
<feature type="compositionally biased region" description="Low complexity" evidence="4">
    <location>
        <begin position="347"/>
        <end position="357"/>
    </location>
</feature>
<evidence type="ECO:0000256" key="1">
    <source>
        <dbReference type="ARBA" id="ARBA00009049"/>
    </source>
</evidence>
<dbReference type="AlphaFoldDB" id="A0A2N5U7L0"/>
<feature type="compositionally biased region" description="Basic and acidic residues" evidence="4">
    <location>
        <begin position="617"/>
        <end position="626"/>
    </location>
</feature>
<dbReference type="PANTHER" id="PTHR12425:SF5">
    <property type="entry name" value="SYNEMBRYN"/>
    <property type="match status" value="1"/>
</dbReference>
<evidence type="ECO:0000256" key="3">
    <source>
        <dbReference type="ARBA" id="ARBA00023186"/>
    </source>
</evidence>
<proteinExistence type="inferred from homology"/>
<feature type="compositionally biased region" description="Polar residues" evidence="4">
    <location>
        <begin position="603"/>
        <end position="616"/>
    </location>
</feature>
<dbReference type="Proteomes" id="UP000235392">
    <property type="component" value="Unassembled WGS sequence"/>
</dbReference>
<organism evidence="5 6">
    <name type="scientific">Puccinia coronata f. sp. avenae</name>
    <dbReference type="NCBI Taxonomy" id="200324"/>
    <lineage>
        <taxon>Eukaryota</taxon>
        <taxon>Fungi</taxon>
        <taxon>Dikarya</taxon>
        <taxon>Basidiomycota</taxon>
        <taxon>Pucciniomycotina</taxon>
        <taxon>Pucciniomycetes</taxon>
        <taxon>Pucciniales</taxon>
        <taxon>Pucciniaceae</taxon>
        <taxon>Puccinia</taxon>
    </lineage>
</organism>
<dbReference type="InterPro" id="IPR019318">
    <property type="entry name" value="Gua_nucleotide_exch_fac_Ric8"/>
</dbReference>
<name>A0A2N5U7L0_9BASI</name>
<gene>
    <name evidence="5" type="ORF">PCASD_12513</name>
</gene>